<protein>
    <submittedName>
        <fullName evidence="6">Sugar ABC transporter substrate-binding protein</fullName>
    </submittedName>
</protein>
<dbReference type="PANTHER" id="PTHR43649">
    <property type="entry name" value="ARABINOSE-BINDING PROTEIN-RELATED"/>
    <property type="match status" value="1"/>
</dbReference>
<dbReference type="Pfam" id="PF01547">
    <property type="entry name" value="SBP_bac_1"/>
    <property type="match status" value="1"/>
</dbReference>
<keyword evidence="5" id="KW-0449">Lipoprotein</keyword>
<keyword evidence="2" id="KW-0732">Signal</keyword>
<dbReference type="SUPFAM" id="SSF53850">
    <property type="entry name" value="Periplasmic binding protein-like II"/>
    <property type="match status" value="1"/>
</dbReference>
<evidence type="ECO:0000256" key="1">
    <source>
        <dbReference type="ARBA" id="ARBA00022475"/>
    </source>
</evidence>
<dbReference type="Proteomes" id="UP000680638">
    <property type="component" value="Unassembled WGS sequence"/>
</dbReference>
<evidence type="ECO:0000256" key="4">
    <source>
        <dbReference type="ARBA" id="ARBA00023139"/>
    </source>
</evidence>
<evidence type="ECO:0000256" key="2">
    <source>
        <dbReference type="ARBA" id="ARBA00022729"/>
    </source>
</evidence>
<evidence type="ECO:0000256" key="3">
    <source>
        <dbReference type="ARBA" id="ARBA00023136"/>
    </source>
</evidence>
<evidence type="ECO:0000256" key="5">
    <source>
        <dbReference type="ARBA" id="ARBA00023288"/>
    </source>
</evidence>
<gene>
    <name evidence="6" type="ORF">J21TS3_28400</name>
</gene>
<accession>A0ABQ4LXM2</accession>
<name>A0ABQ4LXM2_9BACL</name>
<dbReference type="PANTHER" id="PTHR43649:SF33">
    <property type="entry name" value="POLYGALACTURONAN_RHAMNOGALACTURONAN-BINDING PROTEIN YTCQ"/>
    <property type="match status" value="1"/>
</dbReference>
<dbReference type="InterPro" id="IPR006059">
    <property type="entry name" value="SBP"/>
</dbReference>
<dbReference type="InterPro" id="IPR050490">
    <property type="entry name" value="Bact_solute-bd_prot1"/>
</dbReference>
<comment type="caution">
    <text evidence="6">The sequence shown here is derived from an EMBL/GenBank/DDBJ whole genome shotgun (WGS) entry which is preliminary data.</text>
</comment>
<sequence>MIMRAGCSQSFEKGEMKMKKMVKKMAALAICSALVLTACGEKEKAAGGTTGSGSDANAKTSITWLNILHTASPPTDTIIKKIEEKTNAEVKFSWIPDASKEERINTSLASDSLADIVTLTILDNSSVRNALKSGMFWEVEPYLNEFPNLAKISEDTRRSASIAGKLYGIPFQKDLARNGVVIRKDWLDKVGLPVPKTLDELMEVAKAFTEKDPDGNGKNDTTGFMDRSDLVYGAFKTLGSYMGVPNYWKVSEDGKMTPEFDTEEYVKTMDYMKKLYDNGYINQDFAVTAKTDQQQKFAQGKAGIYVGALFDSKNLKNMAKGVQDNMELVLANNITPTGSESERHIWAGNNGIGGLLAFPKSEVKDEAELKRVLKFVNDLMDDDMYALMTYGIKDVHYKVDENDAATIINQDLWQQEVQPFASSRPNETGYKIHDSDPLKAESDKLIKENAKYAVLNPAYSLESETYSTQGSELQKIITDATYKYILGKIDLNGFKDAVENWKKSGGSKIIAEYEEAYKAAKK</sequence>
<proteinExistence type="predicted"/>
<keyword evidence="4" id="KW-0564">Palmitate</keyword>
<keyword evidence="7" id="KW-1185">Reference proteome</keyword>
<dbReference type="CDD" id="cd13580">
    <property type="entry name" value="PBP2_AlgQ_like_1"/>
    <property type="match status" value="1"/>
</dbReference>
<keyword evidence="3" id="KW-0472">Membrane</keyword>
<reference evidence="6 7" key="1">
    <citation type="submission" date="2021-03" db="EMBL/GenBank/DDBJ databases">
        <title>Antimicrobial resistance genes in bacteria isolated from Japanese honey, and their potential for conferring macrolide and lincosamide resistance in the American foulbrood pathogen Paenibacillus larvae.</title>
        <authorList>
            <person name="Okamoto M."/>
            <person name="Kumagai M."/>
            <person name="Kanamori H."/>
            <person name="Takamatsu D."/>
        </authorList>
    </citation>
    <scope>NUCLEOTIDE SEQUENCE [LARGE SCALE GENOMIC DNA]</scope>
    <source>
        <strain evidence="6 7">J21TS3</strain>
    </source>
</reference>
<organism evidence="6 7">
    <name type="scientific">Paenibacillus cookii</name>
    <dbReference type="NCBI Taxonomy" id="157839"/>
    <lineage>
        <taxon>Bacteria</taxon>
        <taxon>Bacillati</taxon>
        <taxon>Bacillota</taxon>
        <taxon>Bacilli</taxon>
        <taxon>Bacillales</taxon>
        <taxon>Paenibacillaceae</taxon>
        <taxon>Paenibacillus</taxon>
    </lineage>
</organism>
<keyword evidence="1" id="KW-1003">Cell membrane</keyword>
<evidence type="ECO:0000313" key="6">
    <source>
        <dbReference type="EMBL" id="GIO68019.1"/>
    </source>
</evidence>
<evidence type="ECO:0000313" key="7">
    <source>
        <dbReference type="Proteomes" id="UP000680638"/>
    </source>
</evidence>
<dbReference type="EMBL" id="BORW01000013">
    <property type="protein sequence ID" value="GIO68019.1"/>
    <property type="molecule type" value="Genomic_DNA"/>
</dbReference>
<dbReference type="Gene3D" id="3.40.190.10">
    <property type="entry name" value="Periplasmic binding protein-like II"/>
    <property type="match status" value="2"/>
</dbReference>